<dbReference type="Gene3D" id="3.80.10.10">
    <property type="entry name" value="Ribonuclease Inhibitor"/>
    <property type="match status" value="1"/>
</dbReference>
<name>A0A4C1V6G0_EUMVA</name>
<evidence type="ECO:0000256" key="2">
    <source>
        <dbReference type="ARBA" id="ARBA00022737"/>
    </source>
</evidence>
<evidence type="ECO:0000313" key="4">
    <source>
        <dbReference type="Proteomes" id="UP000299102"/>
    </source>
</evidence>
<keyword evidence="1" id="KW-0433">Leucine-rich repeat</keyword>
<dbReference type="PANTHER" id="PTHR18849:SF0">
    <property type="entry name" value="CILIA- AND FLAGELLA-ASSOCIATED PROTEIN 410-RELATED"/>
    <property type="match status" value="1"/>
</dbReference>
<keyword evidence="2" id="KW-0677">Repeat</keyword>
<dbReference type="EMBL" id="BGZK01000285">
    <property type="protein sequence ID" value="GBP34219.1"/>
    <property type="molecule type" value="Genomic_DNA"/>
</dbReference>
<dbReference type="SUPFAM" id="SSF52058">
    <property type="entry name" value="L domain-like"/>
    <property type="match status" value="1"/>
</dbReference>
<accession>A0A4C1V6G0</accession>
<proteinExistence type="predicted"/>
<dbReference type="AlphaFoldDB" id="A0A4C1V6G0"/>
<gene>
    <name evidence="3" type="primary">ppp1r42</name>
    <name evidence="3" type="ORF">EVAR_30773_1</name>
</gene>
<sequence>MEDSLNLTENDQDNENKIKKRLKGALTIRSKKTTHIFLHDKNLLDIASLRILNVSENKIADLFWIRPFRRLEVLIARKNNIEDYEEAANVLCTLISLVEINFNGNPMAKKHRYKETIVARCGQLRVLDDVIIHNNSKIFYEGFDKAIRLRQLHEKNKLKLDEQGMEEFFELHMLPDTRPISATVVPRASERPKVKAVDSLYTFTPRMLLGEPRGSRPVEKLPEAAQTKLSMISTQPVSTPSIKGILKKPMPMKYI</sequence>
<dbReference type="OrthoDB" id="10262005at2759"/>
<reference evidence="3 4" key="1">
    <citation type="journal article" date="2019" name="Commun. Biol.">
        <title>The bagworm genome reveals a unique fibroin gene that provides high tensile strength.</title>
        <authorList>
            <person name="Kono N."/>
            <person name="Nakamura H."/>
            <person name="Ohtoshi R."/>
            <person name="Tomita M."/>
            <person name="Numata K."/>
            <person name="Arakawa K."/>
        </authorList>
    </citation>
    <scope>NUCLEOTIDE SEQUENCE [LARGE SCALE GENOMIC DNA]</scope>
</reference>
<organism evidence="3 4">
    <name type="scientific">Eumeta variegata</name>
    <name type="common">Bagworm moth</name>
    <name type="synonym">Eumeta japonica</name>
    <dbReference type="NCBI Taxonomy" id="151549"/>
    <lineage>
        <taxon>Eukaryota</taxon>
        <taxon>Metazoa</taxon>
        <taxon>Ecdysozoa</taxon>
        <taxon>Arthropoda</taxon>
        <taxon>Hexapoda</taxon>
        <taxon>Insecta</taxon>
        <taxon>Pterygota</taxon>
        <taxon>Neoptera</taxon>
        <taxon>Endopterygota</taxon>
        <taxon>Lepidoptera</taxon>
        <taxon>Glossata</taxon>
        <taxon>Ditrysia</taxon>
        <taxon>Tineoidea</taxon>
        <taxon>Psychidae</taxon>
        <taxon>Oiketicinae</taxon>
        <taxon>Eumeta</taxon>
    </lineage>
</organism>
<dbReference type="PANTHER" id="PTHR18849">
    <property type="entry name" value="LEUCINE RICH REPEAT PROTEIN"/>
    <property type="match status" value="1"/>
</dbReference>
<keyword evidence="4" id="KW-1185">Reference proteome</keyword>
<dbReference type="Proteomes" id="UP000299102">
    <property type="component" value="Unassembled WGS sequence"/>
</dbReference>
<evidence type="ECO:0000313" key="3">
    <source>
        <dbReference type="EMBL" id="GBP34219.1"/>
    </source>
</evidence>
<protein>
    <submittedName>
        <fullName evidence="3">Protein phosphatase 1 regulatory subunit 42</fullName>
    </submittedName>
</protein>
<dbReference type="InterPro" id="IPR032675">
    <property type="entry name" value="LRR_dom_sf"/>
</dbReference>
<evidence type="ECO:0000256" key="1">
    <source>
        <dbReference type="ARBA" id="ARBA00022614"/>
    </source>
</evidence>
<comment type="caution">
    <text evidence="3">The sequence shown here is derived from an EMBL/GenBank/DDBJ whole genome shotgun (WGS) entry which is preliminary data.</text>
</comment>